<proteinExistence type="predicted"/>
<evidence type="ECO:0000256" key="1">
    <source>
        <dbReference type="SAM" id="SignalP"/>
    </source>
</evidence>
<dbReference type="EMBL" id="JAUFPN010000276">
    <property type="protein sequence ID" value="MDN3568509.1"/>
    <property type="molecule type" value="Genomic_DNA"/>
</dbReference>
<comment type="caution">
    <text evidence="2">The sequence shown here is derived from an EMBL/GenBank/DDBJ whole genome shotgun (WGS) entry which is preliminary data.</text>
</comment>
<name>A0ABT8AFE2_9PROT</name>
<sequence>MNDRPIGRRGLLAAAGGLLLPAAAAGAAAPPRMTLTAVRGETRLVVPLGRGGAWRVSATASPARLVVELPHIAWAGPGRQAGAGVVAEARRAGSGASQTLVLQLAAPVAAPRVAVAGGALRITLQPGPA</sequence>
<dbReference type="Proteomes" id="UP001529369">
    <property type="component" value="Unassembled WGS sequence"/>
</dbReference>
<protein>
    <submittedName>
        <fullName evidence="2">N-acetylmuramoyl-L-alanine amidase</fullName>
    </submittedName>
</protein>
<feature type="chain" id="PRO_5045251309" evidence="1">
    <location>
        <begin position="28"/>
        <end position="129"/>
    </location>
</feature>
<reference evidence="3" key="1">
    <citation type="journal article" date="2019" name="Int. J. Syst. Evol. Microbiol.">
        <title>The Global Catalogue of Microorganisms (GCM) 10K type strain sequencing project: providing services to taxonomists for standard genome sequencing and annotation.</title>
        <authorList>
            <consortium name="The Broad Institute Genomics Platform"/>
            <consortium name="The Broad Institute Genome Sequencing Center for Infectious Disease"/>
            <person name="Wu L."/>
            <person name="Ma J."/>
        </authorList>
    </citation>
    <scope>NUCLEOTIDE SEQUENCE [LARGE SCALE GENOMIC DNA]</scope>
    <source>
        <strain evidence="3">CECT 7131</strain>
    </source>
</reference>
<feature type="signal peptide" evidence="1">
    <location>
        <begin position="1"/>
        <end position="27"/>
    </location>
</feature>
<dbReference type="PROSITE" id="PS51318">
    <property type="entry name" value="TAT"/>
    <property type="match status" value="1"/>
</dbReference>
<evidence type="ECO:0000313" key="3">
    <source>
        <dbReference type="Proteomes" id="UP001529369"/>
    </source>
</evidence>
<gene>
    <name evidence="2" type="ORF">QWZ14_29380</name>
</gene>
<keyword evidence="1" id="KW-0732">Signal</keyword>
<accession>A0ABT8AFE2</accession>
<keyword evidence="3" id="KW-1185">Reference proteome</keyword>
<organism evidence="2 3">
    <name type="scientific">Paeniroseomonas aquatica</name>
    <dbReference type="NCBI Taxonomy" id="373043"/>
    <lineage>
        <taxon>Bacteria</taxon>
        <taxon>Pseudomonadati</taxon>
        <taxon>Pseudomonadota</taxon>
        <taxon>Alphaproteobacteria</taxon>
        <taxon>Acetobacterales</taxon>
        <taxon>Acetobacteraceae</taxon>
        <taxon>Paeniroseomonas</taxon>
    </lineage>
</organism>
<dbReference type="InterPro" id="IPR006311">
    <property type="entry name" value="TAT_signal"/>
</dbReference>
<feature type="non-terminal residue" evidence="2">
    <location>
        <position position="129"/>
    </location>
</feature>
<evidence type="ECO:0000313" key="2">
    <source>
        <dbReference type="EMBL" id="MDN3568509.1"/>
    </source>
</evidence>